<accession>A0A2Z7CZT4</accession>
<dbReference type="EMBL" id="KQ991601">
    <property type="protein sequence ID" value="KZV51537.1"/>
    <property type="molecule type" value="Genomic_DNA"/>
</dbReference>
<keyword evidence="3" id="KW-1185">Reference proteome</keyword>
<dbReference type="Proteomes" id="UP000250235">
    <property type="component" value="Unassembled WGS sequence"/>
</dbReference>
<gene>
    <name evidence="2" type="ORF">F511_05853</name>
</gene>
<feature type="region of interest" description="Disordered" evidence="1">
    <location>
        <begin position="174"/>
        <end position="202"/>
    </location>
</feature>
<name>A0A2Z7CZT4_9LAMI</name>
<sequence>MNAPRAHKECACEKTNTPSTSKPKRAKNSAKLVKVLRDLAVEIRNHAAKMEKVVEEIGEILEDMAVSDDEYSRIYCSSSINSRVSKTMPITLLEEEQVKAFDDHIGRQLEKTMDIIIRSPGHAKDLSLVCKISIQNNKFSQMAVCSKIGSEDTVTSKYVVPMIYLSSDEDEGLYVEGPSTGRKKKLRNMGVHSPVASEKRKG</sequence>
<dbReference type="AlphaFoldDB" id="A0A2Z7CZT4"/>
<protein>
    <submittedName>
        <fullName evidence="2">Uncharacterized protein</fullName>
    </submittedName>
</protein>
<organism evidence="2 3">
    <name type="scientific">Dorcoceras hygrometricum</name>
    <dbReference type="NCBI Taxonomy" id="472368"/>
    <lineage>
        <taxon>Eukaryota</taxon>
        <taxon>Viridiplantae</taxon>
        <taxon>Streptophyta</taxon>
        <taxon>Embryophyta</taxon>
        <taxon>Tracheophyta</taxon>
        <taxon>Spermatophyta</taxon>
        <taxon>Magnoliopsida</taxon>
        <taxon>eudicotyledons</taxon>
        <taxon>Gunneridae</taxon>
        <taxon>Pentapetalae</taxon>
        <taxon>asterids</taxon>
        <taxon>lamiids</taxon>
        <taxon>Lamiales</taxon>
        <taxon>Gesneriaceae</taxon>
        <taxon>Didymocarpoideae</taxon>
        <taxon>Trichosporeae</taxon>
        <taxon>Loxocarpinae</taxon>
        <taxon>Dorcoceras</taxon>
    </lineage>
</organism>
<feature type="compositionally biased region" description="Basic and acidic residues" evidence="1">
    <location>
        <begin position="1"/>
        <end position="12"/>
    </location>
</feature>
<proteinExistence type="predicted"/>
<feature type="region of interest" description="Disordered" evidence="1">
    <location>
        <begin position="1"/>
        <end position="27"/>
    </location>
</feature>
<evidence type="ECO:0000313" key="2">
    <source>
        <dbReference type="EMBL" id="KZV51537.1"/>
    </source>
</evidence>
<reference evidence="2 3" key="1">
    <citation type="journal article" date="2015" name="Proc. Natl. Acad. Sci. U.S.A.">
        <title>The resurrection genome of Boea hygrometrica: A blueprint for survival of dehydration.</title>
        <authorList>
            <person name="Xiao L."/>
            <person name="Yang G."/>
            <person name="Zhang L."/>
            <person name="Yang X."/>
            <person name="Zhao S."/>
            <person name="Ji Z."/>
            <person name="Zhou Q."/>
            <person name="Hu M."/>
            <person name="Wang Y."/>
            <person name="Chen M."/>
            <person name="Xu Y."/>
            <person name="Jin H."/>
            <person name="Xiao X."/>
            <person name="Hu G."/>
            <person name="Bao F."/>
            <person name="Hu Y."/>
            <person name="Wan P."/>
            <person name="Li L."/>
            <person name="Deng X."/>
            <person name="Kuang T."/>
            <person name="Xiang C."/>
            <person name="Zhu J.K."/>
            <person name="Oliver M.J."/>
            <person name="He Y."/>
        </authorList>
    </citation>
    <scope>NUCLEOTIDE SEQUENCE [LARGE SCALE GENOMIC DNA]</scope>
    <source>
        <strain evidence="3">cv. XS01</strain>
    </source>
</reference>
<evidence type="ECO:0000313" key="3">
    <source>
        <dbReference type="Proteomes" id="UP000250235"/>
    </source>
</evidence>
<evidence type="ECO:0000256" key="1">
    <source>
        <dbReference type="SAM" id="MobiDB-lite"/>
    </source>
</evidence>